<proteinExistence type="inferred from homology"/>
<dbReference type="PANTHER" id="PTHR30509">
    <property type="entry name" value="P-HYDROXYBENZOIC ACID EFFLUX PUMP SUBUNIT-RELATED"/>
    <property type="match status" value="1"/>
</dbReference>
<feature type="transmembrane region" description="Helical" evidence="7">
    <location>
        <begin position="119"/>
        <end position="136"/>
    </location>
</feature>
<evidence type="ECO:0000256" key="2">
    <source>
        <dbReference type="ARBA" id="ARBA00022475"/>
    </source>
</evidence>
<reference evidence="10 11" key="1">
    <citation type="submission" date="2018-04" db="EMBL/GenBank/DDBJ databases">
        <title>Chitinophaga fuyangensis sp. nov., isolated from soil in a chemical factory.</title>
        <authorList>
            <person name="Chen K."/>
        </authorList>
    </citation>
    <scope>NUCLEOTIDE SEQUENCE [LARGE SCALE GENOMIC DNA]</scope>
    <source>
        <strain evidence="10 11">LY-1</strain>
    </source>
</reference>
<feature type="transmembrane region" description="Helical" evidence="7">
    <location>
        <begin position="88"/>
        <end position="112"/>
    </location>
</feature>
<feature type="transmembrane region" description="Helical" evidence="7">
    <location>
        <begin position="21"/>
        <end position="39"/>
    </location>
</feature>
<evidence type="ECO:0000313" key="10">
    <source>
        <dbReference type="EMBL" id="PUZ25710.1"/>
    </source>
</evidence>
<dbReference type="RefSeq" id="WP_108687549.1">
    <property type="nucleotide sequence ID" value="NZ_QCYK01000002.1"/>
</dbReference>
<dbReference type="GO" id="GO:0005886">
    <property type="term" value="C:plasma membrane"/>
    <property type="evidence" value="ECO:0007669"/>
    <property type="project" value="UniProtKB-SubCell"/>
</dbReference>
<keyword evidence="3 7" id="KW-0812">Transmembrane</keyword>
<feature type="transmembrane region" description="Helical" evidence="7">
    <location>
        <begin position="427"/>
        <end position="445"/>
    </location>
</feature>
<dbReference type="Pfam" id="PF13515">
    <property type="entry name" value="FUSC_2"/>
    <property type="match status" value="1"/>
</dbReference>
<name>A0A2T7BHF5_9BACT</name>
<feature type="transmembrane region" description="Helical" evidence="7">
    <location>
        <begin position="142"/>
        <end position="163"/>
    </location>
</feature>
<dbReference type="Proteomes" id="UP000244450">
    <property type="component" value="Unassembled WGS sequence"/>
</dbReference>
<evidence type="ECO:0000259" key="9">
    <source>
        <dbReference type="Pfam" id="PF13515"/>
    </source>
</evidence>
<keyword evidence="4 7" id="KW-1133">Transmembrane helix</keyword>
<keyword evidence="11" id="KW-1185">Reference proteome</keyword>
<feature type="transmembrane region" description="Helical" evidence="7">
    <location>
        <begin position="457"/>
        <end position="487"/>
    </location>
</feature>
<evidence type="ECO:0000313" key="11">
    <source>
        <dbReference type="Proteomes" id="UP000244450"/>
    </source>
</evidence>
<evidence type="ECO:0000256" key="4">
    <source>
        <dbReference type="ARBA" id="ARBA00022989"/>
    </source>
</evidence>
<comment type="subcellular location">
    <subcellularLocation>
        <location evidence="1">Cell membrane</location>
        <topology evidence="1">Multi-pass membrane protein</topology>
    </subcellularLocation>
</comment>
<dbReference type="InterPro" id="IPR032692">
    <property type="entry name" value="YccS_N"/>
</dbReference>
<evidence type="ECO:0000259" key="8">
    <source>
        <dbReference type="Pfam" id="PF12805"/>
    </source>
</evidence>
<keyword evidence="2" id="KW-1003">Cell membrane</keyword>
<dbReference type="Pfam" id="PF12805">
    <property type="entry name" value="FUSC-like"/>
    <property type="match status" value="1"/>
</dbReference>
<sequence length="755" mass="85628">MHSERILRDIKRFIFSYHFSNGLRMTIGVVLPSVVFYYLGRLDIGIALSTGALCTGISDVPGTAVHKRNGLLISTALNTVVALGTGLAIPYLFLSIPWIVLVCFFCGMLLVYGNRGGNIGIGGLLVMVLVIGEPPASIGEVLLFASLVLAGCLWYDFLALLLWQVRPYLNVQQALGNTLIETAYYLDLRANFYLPGVNVQENFTAVLAQQVKVNEQTESVRELLLKRRADQQGTTSINKSLVMIFLEAVDLQEQIMTSHIDYEELHRIFKDDAVLGPFRHLIYLFSEELKNIGLAISAGLRSKPEHNLQRELEKVKVLVADYRKSRPSFQERTELLALNSIIQTLEEMAVRYHYLHRLSRLDAEKQNNIDPNLDISRFVTRQRYDVEVFVNNLSFRSNNFRHAVRLSLATITGFLLGQIPFLGLHRVYWILLTIVVILKPGFSVTKTKSTQRLIGTVAGALFALGLLHFVHVPAVIFAMMLVCILGAYSFTTYNYTISVFFTTPFVIFLLHFLHPKDIENVTQRVLDTFIGGTISFLASHLLWPSWEYKYLPEYMLKMIRANSRYFGQTMKLYTGAPFNVTEFKLARKEAHVNTANLMAAFQRMLSEPKRRQKNGSQVYHFVVLNHTLTSHIATLANMGLQHPLQYPRPEYGPISDSLCAFMDYLTQRMAAIEMAVNSGNPIAPVPEFDIAPKAFAPLDAHLEQLLQARQKEIDEKSSPSQVRKELVEVKHVHDQLHLIHSLLRDMLRAVNEREE</sequence>
<evidence type="ECO:0000256" key="5">
    <source>
        <dbReference type="ARBA" id="ARBA00023136"/>
    </source>
</evidence>
<evidence type="ECO:0000256" key="6">
    <source>
        <dbReference type="ARBA" id="ARBA00043993"/>
    </source>
</evidence>
<dbReference type="PANTHER" id="PTHR30509:SF8">
    <property type="entry name" value="INNER MEMBRANE PROTEIN YCCS"/>
    <property type="match status" value="1"/>
</dbReference>
<keyword evidence="5 7" id="KW-0472">Membrane</keyword>
<evidence type="ECO:0000256" key="7">
    <source>
        <dbReference type="SAM" id="Phobius"/>
    </source>
</evidence>
<comment type="similarity">
    <text evidence="6">Belongs to the YccS/YhfK family.</text>
</comment>
<feature type="transmembrane region" description="Helical" evidence="7">
    <location>
        <begin position="403"/>
        <end position="421"/>
    </location>
</feature>
<evidence type="ECO:0000256" key="1">
    <source>
        <dbReference type="ARBA" id="ARBA00004651"/>
    </source>
</evidence>
<gene>
    <name evidence="10" type="ORF">DCC81_15700</name>
</gene>
<dbReference type="OrthoDB" id="8670769at2"/>
<organism evidence="10 11">
    <name type="scientific">Chitinophaga parva</name>
    <dbReference type="NCBI Taxonomy" id="2169414"/>
    <lineage>
        <taxon>Bacteria</taxon>
        <taxon>Pseudomonadati</taxon>
        <taxon>Bacteroidota</taxon>
        <taxon>Chitinophagia</taxon>
        <taxon>Chitinophagales</taxon>
        <taxon>Chitinophagaceae</taxon>
        <taxon>Chitinophaga</taxon>
    </lineage>
</organism>
<accession>A0A2T7BHF5</accession>
<comment type="caution">
    <text evidence="10">The sequence shown here is derived from an EMBL/GenBank/DDBJ whole genome shotgun (WGS) entry which is preliminary data.</text>
</comment>
<feature type="transmembrane region" description="Helical" evidence="7">
    <location>
        <begin position="525"/>
        <end position="546"/>
    </location>
</feature>
<dbReference type="AlphaFoldDB" id="A0A2T7BHF5"/>
<feature type="transmembrane region" description="Helical" evidence="7">
    <location>
        <begin position="493"/>
        <end position="513"/>
    </location>
</feature>
<protein>
    <submittedName>
        <fullName evidence="10">Uncharacterized protein</fullName>
    </submittedName>
</protein>
<feature type="domain" description="Integral membrane bound transporter" evidence="9">
    <location>
        <begin position="421"/>
        <end position="537"/>
    </location>
</feature>
<evidence type="ECO:0000256" key="3">
    <source>
        <dbReference type="ARBA" id="ARBA00022692"/>
    </source>
</evidence>
<feature type="domain" description="Integral membrane protein YccS N-terminal" evidence="8">
    <location>
        <begin position="72"/>
        <end position="348"/>
    </location>
</feature>
<dbReference type="EMBL" id="QCYK01000002">
    <property type="protein sequence ID" value="PUZ25710.1"/>
    <property type="molecule type" value="Genomic_DNA"/>
</dbReference>
<dbReference type="InterPro" id="IPR049453">
    <property type="entry name" value="Memb_transporter_dom"/>
</dbReference>